<accession>A0AAW2J0Z9</accession>
<gene>
    <name evidence="1" type="ORF">Scaly_2742800</name>
</gene>
<evidence type="ECO:0000313" key="1">
    <source>
        <dbReference type="EMBL" id="KAL0288111.1"/>
    </source>
</evidence>
<name>A0AAW2J0Z9_9LAMI</name>
<reference evidence="1" key="1">
    <citation type="submission" date="2020-06" db="EMBL/GenBank/DDBJ databases">
        <authorList>
            <person name="Li T."/>
            <person name="Hu X."/>
            <person name="Zhang T."/>
            <person name="Song X."/>
            <person name="Zhang H."/>
            <person name="Dai N."/>
            <person name="Sheng W."/>
            <person name="Hou X."/>
            <person name="Wei L."/>
        </authorList>
    </citation>
    <scope>NUCLEOTIDE SEQUENCE</scope>
    <source>
        <strain evidence="1">KEN8</strain>
        <tissue evidence="1">Leaf</tissue>
    </source>
</reference>
<organism evidence="1">
    <name type="scientific">Sesamum calycinum</name>
    <dbReference type="NCBI Taxonomy" id="2727403"/>
    <lineage>
        <taxon>Eukaryota</taxon>
        <taxon>Viridiplantae</taxon>
        <taxon>Streptophyta</taxon>
        <taxon>Embryophyta</taxon>
        <taxon>Tracheophyta</taxon>
        <taxon>Spermatophyta</taxon>
        <taxon>Magnoliopsida</taxon>
        <taxon>eudicotyledons</taxon>
        <taxon>Gunneridae</taxon>
        <taxon>Pentapetalae</taxon>
        <taxon>asterids</taxon>
        <taxon>lamiids</taxon>
        <taxon>Lamiales</taxon>
        <taxon>Pedaliaceae</taxon>
        <taxon>Sesamum</taxon>
    </lineage>
</organism>
<dbReference type="AlphaFoldDB" id="A0AAW2J0Z9"/>
<comment type="caution">
    <text evidence="1">The sequence shown here is derived from an EMBL/GenBank/DDBJ whole genome shotgun (WGS) entry which is preliminary data.</text>
</comment>
<sequence>MRKRLEAQQQLQCYQARIAKAFNKKVQLRSFQIGDLVLAVRQPITLTQRIGNKFMSKWDGLYVVKEAYTNSAYKLVDKDGMRIGLINGKFLKRYYP</sequence>
<dbReference type="EMBL" id="JACGWM010001770">
    <property type="protein sequence ID" value="KAL0288111.1"/>
    <property type="molecule type" value="Genomic_DNA"/>
</dbReference>
<proteinExistence type="predicted"/>
<protein>
    <submittedName>
        <fullName evidence="1">Uncharacterized protein</fullName>
    </submittedName>
</protein>
<reference evidence="1" key="2">
    <citation type="journal article" date="2024" name="Plant">
        <title>Genomic evolution and insights into agronomic trait innovations of Sesamum species.</title>
        <authorList>
            <person name="Miao H."/>
            <person name="Wang L."/>
            <person name="Qu L."/>
            <person name="Liu H."/>
            <person name="Sun Y."/>
            <person name="Le M."/>
            <person name="Wang Q."/>
            <person name="Wei S."/>
            <person name="Zheng Y."/>
            <person name="Lin W."/>
            <person name="Duan Y."/>
            <person name="Cao H."/>
            <person name="Xiong S."/>
            <person name="Wang X."/>
            <person name="Wei L."/>
            <person name="Li C."/>
            <person name="Ma Q."/>
            <person name="Ju M."/>
            <person name="Zhao R."/>
            <person name="Li G."/>
            <person name="Mu C."/>
            <person name="Tian Q."/>
            <person name="Mei H."/>
            <person name="Zhang T."/>
            <person name="Gao T."/>
            <person name="Zhang H."/>
        </authorList>
    </citation>
    <scope>NUCLEOTIDE SEQUENCE</scope>
    <source>
        <strain evidence="1">KEN8</strain>
    </source>
</reference>